<organism evidence="2 3">
    <name type="scientific">Neohortaea acidophila</name>
    <dbReference type="NCBI Taxonomy" id="245834"/>
    <lineage>
        <taxon>Eukaryota</taxon>
        <taxon>Fungi</taxon>
        <taxon>Dikarya</taxon>
        <taxon>Ascomycota</taxon>
        <taxon>Pezizomycotina</taxon>
        <taxon>Dothideomycetes</taxon>
        <taxon>Dothideomycetidae</taxon>
        <taxon>Mycosphaerellales</taxon>
        <taxon>Teratosphaeriaceae</taxon>
        <taxon>Neohortaea</taxon>
    </lineage>
</organism>
<evidence type="ECO:0000256" key="1">
    <source>
        <dbReference type="SAM" id="Phobius"/>
    </source>
</evidence>
<dbReference type="PANTHER" id="PTHR35896">
    <property type="entry name" value="IG-LIKE DOMAIN-CONTAINING PROTEIN"/>
    <property type="match status" value="1"/>
</dbReference>
<keyword evidence="3" id="KW-1185">Reference proteome</keyword>
<dbReference type="RefSeq" id="XP_033593000.1">
    <property type="nucleotide sequence ID" value="XM_033732673.1"/>
</dbReference>
<protein>
    <submittedName>
        <fullName evidence="2">Uncharacterized protein</fullName>
    </submittedName>
</protein>
<feature type="transmembrane region" description="Helical" evidence="1">
    <location>
        <begin position="60"/>
        <end position="80"/>
    </location>
</feature>
<dbReference type="InterPro" id="IPR053008">
    <property type="entry name" value="Phomopsin_biosynth_assoc"/>
</dbReference>
<reference evidence="2" key="1">
    <citation type="journal article" date="2020" name="Stud. Mycol.">
        <title>101 Dothideomycetes genomes: a test case for predicting lifestyles and emergence of pathogens.</title>
        <authorList>
            <person name="Haridas S."/>
            <person name="Albert R."/>
            <person name="Binder M."/>
            <person name="Bloem J."/>
            <person name="Labutti K."/>
            <person name="Salamov A."/>
            <person name="Andreopoulos B."/>
            <person name="Baker S."/>
            <person name="Barry K."/>
            <person name="Bills G."/>
            <person name="Bluhm B."/>
            <person name="Cannon C."/>
            <person name="Castanera R."/>
            <person name="Culley D."/>
            <person name="Daum C."/>
            <person name="Ezra D."/>
            <person name="Gonzalez J."/>
            <person name="Henrissat B."/>
            <person name="Kuo A."/>
            <person name="Liang C."/>
            <person name="Lipzen A."/>
            <person name="Lutzoni F."/>
            <person name="Magnuson J."/>
            <person name="Mondo S."/>
            <person name="Nolan M."/>
            <person name="Ohm R."/>
            <person name="Pangilinan J."/>
            <person name="Park H.-J."/>
            <person name="Ramirez L."/>
            <person name="Alfaro M."/>
            <person name="Sun H."/>
            <person name="Tritt A."/>
            <person name="Yoshinaga Y."/>
            <person name="Zwiers L.-H."/>
            <person name="Turgeon B."/>
            <person name="Goodwin S."/>
            <person name="Spatafora J."/>
            <person name="Crous P."/>
            <person name="Grigoriev I."/>
        </authorList>
    </citation>
    <scope>NUCLEOTIDE SEQUENCE</scope>
    <source>
        <strain evidence="2">CBS 113389</strain>
    </source>
</reference>
<keyword evidence="1" id="KW-1133">Transmembrane helix</keyword>
<keyword evidence="1" id="KW-0812">Transmembrane</keyword>
<dbReference type="Proteomes" id="UP000799767">
    <property type="component" value="Unassembled WGS sequence"/>
</dbReference>
<evidence type="ECO:0000313" key="3">
    <source>
        <dbReference type="Proteomes" id="UP000799767"/>
    </source>
</evidence>
<keyword evidence="1" id="KW-0472">Membrane</keyword>
<dbReference type="AlphaFoldDB" id="A0A6A6Q321"/>
<dbReference type="EMBL" id="MU001632">
    <property type="protein sequence ID" value="KAF2486431.1"/>
    <property type="molecule type" value="Genomic_DNA"/>
</dbReference>
<accession>A0A6A6Q321</accession>
<evidence type="ECO:0000313" key="2">
    <source>
        <dbReference type="EMBL" id="KAF2486431.1"/>
    </source>
</evidence>
<dbReference type="OrthoDB" id="3501153at2759"/>
<sequence length="249" mass="28671">MSRHIQAWKERWTYNPLGGVASPEDGADDGLDASEKAQLDSEGRPSLQSLNARNILAQRLWWIAGFLSLLAFIIALVRFLTPSTKVWSSCGGDPATARARGCQFDVINFAWQTRECFDAALVAEFAELEPWTFWLTPHGNETVSHEVAYRGERSLWTTHRHHQKHCMWSYRKMHRAYEAGFIEKHLREYSHTLHCSEYVLWEGEEEEGGRFFTVGEDRHLTFLNIVYPVCERLRQGSTASAWWKGAAPR</sequence>
<name>A0A6A6Q321_9PEZI</name>
<gene>
    <name evidence="2" type="ORF">BDY17DRAFT_291489</name>
</gene>
<dbReference type="GeneID" id="54473675"/>
<dbReference type="PANTHER" id="PTHR35896:SF3">
    <property type="entry name" value="MAJOR FACILITATOR SUPERFAMILY TRANSPORTER"/>
    <property type="match status" value="1"/>
</dbReference>
<proteinExistence type="predicted"/>